<dbReference type="AlphaFoldDB" id="A0A1J4NTZ5"/>
<dbReference type="GO" id="GO:0000160">
    <property type="term" value="P:phosphorelay signal transduction system"/>
    <property type="evidence" value="ECO:0007669"/>
    <property type="project" value="UniProtKB-KW"/>
</dbReference>
<dbReference type="Pfam" id="PF03704">
    <property type="entry name" value="BTAD"/>
    <property type="match status" value="1"/>
</dbReference>
<dbReference type="InterPro" id="IPR005158">
    <property type="entry name" value="BTAD"/>
</dbReference>
<dbReference type="InterPro" id="IPR051677">
    <property type="entry name" value="AfsR-DnrI-RedD_regulator"/>
</dbReference>
<dbReference type="CDD" id="cd15831">
    <property type="entry name" value="BTAD"/>
    <property type="match status" value="1"/>
</dbReference>
<evidence type="ECO:0000256" key="3">
    <source>
        <dbReference type="ARBA" id="ARBA00023015"/>
    </source>
</evidence>
<evidence type="ECO:0000256" key="5">
    <source>
        <dbReference type="ARBA" id="ARBA00023163"/>
    </source>
</evidence>
<dbReference type="GO" id="GO:0006355">
    <property type="term" value="P:regulation of DNA-templated transcription"/>
    <property type="evidence" value="ECO:0007669"/>
    <property type="project" value="InterPro"/>
</dbReference>
<dbReference type="Gene3D" id="1.25.40.10">
    <property type="entry name" value="Tetratricopeptide repeat domain"/>
    <property type="match status" value="1"/>
</dbReference>
<dbReference type="InterPro" id="IPR036388">
    <property type="entry name" value="WH-like_DNA-bd_sf"/>
</dbReference>
<sequence>MEISVLGSFAVHINGTNVTPTAVKQAKLLALLAMNRGTTVSVMEGIQELWDGNAPRSAGAAIHTYIRKLRELIGTAQPGLDPKKVICTRPGGYLLDLDAGSVDCEEFERLAERGHRAVAAGDDTLAASRFRQALALWRGPALADLATGPLLVIRQLELEERRRSALDRCISAELRLGRHFELLGELVAHAAGDRTHEAMHAQLMLALYRAGRRVQALEVYRELRTELSGRLGLEPSPRVQALHRAILSSDGSLHREVGERVQGRTA</sequence>
<evidence type="ECO:0000256" key="4">
    <source>
        <dbReference type="ARBA" id="ARBA00023125"/>
    </source>
</evidence>
<feature type="domain" description="OmpR/PhoB-type" evidence="7">
    <location>
        <begin position="1"/>
        <end position="97"/>
    </location>
</feature>
<name>A0A1J4NTZ5_9ACTN</name>
<keyword evidence="3" id="KW-0805">Transcription regulation</keyword>
<evidence type="ECO:0000256" key="2">
    <source>
        <dbReference type="ARBA" id="ARBA00023012"/>
    </source>
</evidence>
<dbReference type="PANTHER" id="PTHR35807">
    <property type="entry name" value="TRANSCRIPTIONAL REGULATOR REDD-RELATED"/>
    <property type="match status" value="1"/>
</dbReference>
<gene>
    <name evidence="8" type="ORF">WN71_021410</name>
</gene>
<dbReference type="SUPFAM" id="SSF46894">
    <property type="entry name" value="C-terminal effector domain of the bipartite response regulators"/>
    <property type="match status" value="1"/>
</dbReference>
<keyword evidence="4 6" id="KW-0238">DNA-binding</keyword>
<evidence type="ECO:0000259" key="7">
    <source>
        <dbReference type="PROSITE" id="PS51755"/>
    </source>
</evidence>
<proteinExistence type="inferred from homology"/>
<dbReference type="STRING" id="1428628.WN71_021410"/>
<dbReference type="SUPFAM" id="SSF48452">
    <property type="entry name" value="TPR-like"/>
    <property type="match status" value="1"/>
</dbReference>
<evidence type="ECO:0000256" key="6">
    <source>
        <dbReference type="PROSITE-ProRule" id="PRU01091"/>
    </source>
</evidence>
<protein>
    <recommendedName>
        <fullName evidence="7">OmpR/PhoB-type domain-containing protein</fullName>
    </recommendedName>
</protein>
<evidence type="ECO:0000313" key="9">
    <source>
        <dbReference type="Proteomes" id="UP000034196"/>
    </source>
</evidence>
<dbReference type="RefSeq" id="WP_046589101.1">
    <property type="nucleotide sequence ID" value="NZ_LAVA02000049.1"/>
</dbReference>
<dbReference type="InterPro" id="IPR016032">
    <property type="entry name" value="Sig_transdc_resp-reg_C-effctor"/>
</dbReference>
<evidence type="ECO:0000256" key="1">
    <source>
        <dbReference type="ARBA" id="ARBA00005820"/>
    </source>
</evidence>
<dbReference type="OrthoDB" id="4336084at2"/>
<dbReference type="EMBL" id="LAVA02000049">
    <property type="protein sequence ID" value="OIJ65811.1"/>
    <property type="molecule type" value="Genomic_DNA"/>
</dbReference>
<accession>A0A1J4NTZ5</accession>
<dbReference type="PANTHER" id="PTHR35807:SF1">
    <property type="entry name" value="TRANSCRIPTIONAL REGULATOR REDD"/>
    <property type="match status" value="1"/>
</dbReference>
<dbReference type="Proteomes" id="UP000034196">
    <property type="component" value="Unassembled WGS sequence"/>
</dbReference>
<dbReference type="SMART" id="SM01043">
    <property type="entry name" value="BTAD"/>
    <property type="match status" value="1"/>
</dbReference>
<evidence type="ECO:0000313" key="8">
    <source>
        <dbReference type="EMBL" id="OIJ65811.1"/>
    </source>
</evidence>
<dbReference type="Gene3D" id="1.10.10.10">
    <property type="entry name" value="Winged helix-like DNA-binding domain superfamily/Winged helix DNA-binding domain"/>
    <property type="match status" value="1"/>
</dbReference>
<dbReference type="GO" id="GO:0003677">
    <property type="term" value="F:DNA binding"/>
    <property type="evidence" value="ECO:0007669"/>
    <property type="project" value="UniProtKB-UniRule"/>
</dbReference>
<dbReference type="Pfam" id="PF00486">
    <property type="entry name" value="Trans_reg_C"/>
    <property type="match status" value="1"/>
</dbReference>
<keyword evidence="2" id="KW-0902">Two-component regulatory system</keyword>
<dbReference type="SMART" id="SM00862">
    <property type="entry name" value="Trans_reg_C"/>
    <property type="match status" value="1"/>
</dbReference>
<comment type="caution">
    <text evidence="8">The sequence shown here is derived from an EMBL/GenBank/DDBJ whole genome shotgun (WGS) entry which is preliminary data.</text>
</comment>
<keyword evidence="9" id="KW-1185">Reference proteome</keyword>
<dbReference type="InterPro" id="IPR001867">
    <property type="entry name" value="OmpR/PhoB-type_DNA-bd"/>
</dbReference>
<organism evidence="8 9">
    <name type="scientific">Streptomyces mangrovisoli</name>
    <dbReference type="NCBI Taxonomy" id="1428628"/>
    <lineage>
        <taxon>Bacteria</taxon>
        <taxon>Bacillati</taxon>
        <taxon>Actinomycetota</taxon>
        <taxon>Actinomycetes</taxon>
        <taxon>Kitasatosporales</taxon>
        <taxon>Streptomycetaceae</taxon>
        <taxon>Streptomyces</taxon>
    </lineage>
</organism>
<feature type="DNA-binding region" description="OmpR/PhoB-type" evidence="6">
    <location>
        <begin position="1"/>
        <end position="97"/>
    </location>
</feature>
<dbReference type="PROSITE" id="PS51755">
    <property type="entry name" value="OMPR_PHOB"/>
    <property type="match status" value="1"/>
</dbReference>
<reference evidence="8" key="1">
    <citation type="submission" date="2016-10" db="EMBL/GenBank/DDBJ databases">
        <title>Genome sequence of Streptomyces mangrovisoli MUSC 149.</title>
        <authorList>
            <person name="Lee L.-H."/>
            <person name="Ser H.-L."/>
        </authorList>
    </citation>
    <scope>NUCLEOTIDE SEQUENCE [LARGE SCALE GENOMIC DNA]</scope>
    <source>
        <strain evidence="8">MUSC 149</strain>
    </source>
</reference>
<comment type="similarity">
    <text evidence="1">Belongs to the AfsR/DnrI/RedD regulatory family.</text>
</comment>
<keyword evidence="5" id="KW-0804">Transcription</keyword>
<dbReference type="InterPro" id="IPR011990">
    <property type="entry name" value="TPR-like_helical_dom_sf"/>
</dbReference>